<organism evidence="2 3">
    <name type="scientific">Tsukamurella pseudospumae</name>
    <dbReference type="NCBI Taxonomy" id="239498"/>
    <lineage>
        <taxon>Bacteria</taxon>
        <taxon>Bacillati</taxon>
        <taxon>Actinomycetota</taxon>
        <taxon>Actinomycetes</taxon>
        <taxon>Mycobacteriales</taxon>
        <taxon>Tsukamurellaceae</taxon>
        <taxon>Tsukamurella</taxon>
    </lineage>
</organism>
<accession>A0A137ZHY7</accession>
<reference evidence="2 3" key="1">
    <citation type="submission" date="2016-02" db="EMBL/GenBank/DDBJ databases">
        <authorList>
            <person name="Teng J.L."/>
            <person name="Tang Y."/>
            <person name="Huang Y."/>
            <person name="Guo F."/>
            <person name="Wei W."/>
            <person name="Chen J.H."/>
            <person name="Wong S.Y."/>
            <person name="Lau S.K."/>
            <person name="Woo P.C."/>
        </authorList>
    </citation>
    <scope>NUCLEOTIDE SEQUENCE [LARGE SCALE GENOMIC DNA]</scope>
    <source>
        <strain evidence="2 3">JCM 13375</strain>
    </source>
</reference>
<gene>
    <name evidence="2" type="ORF">AXK61_21375</name>
</gene>
<evidence type="ECO:0000313" key="3">
    <source>
        <dbReference type="Proteomes" id="UP000070409"/>
    </source>
</evidence>
<protein>
    <recommendedName>
        <fullName evidence="4">DUF3558 domain-containing protein</fullName>
    </recommendedName>
</protein>
<dbReference type="EMBL" id="LSRE01000016">
    <property type="protein sequence ID" value="KXO97773.1"/>
    <property type="molecule type" value="Genomic_DNA"/>
</dbReference>
<name>A0A137ZHY7_9ACTN</name>
<feature type="chain" id="PRO_5046060016" description="DUF3558 domain-containing protein" evidence="1">
    <location>
        <begin position="23"/>
        <end position="218"/>
    </location>
</feature>
<dbReference type="RefSeq" id="WP_068745729.1">
    <property type="nucleotide sequence ID" value="NZ_LSRE01000016.1"/>
</dbReference>
<keyword evidence="3" id="KW-1185">Reference proteome</keyword>
<dbReference type="PROSITE" id="PS51257">
    <property type="entry name" value="PROKAR_LIPOPROTEIN"/>
    <property type="match status" value="1"/>
</dbReference>
<evidence type="ECO:0008006" key="4">
    <source>
        <dbReference type="Google" id="ProtNLM"/>
    </source>
</evidence>
<sequence length="218" mass="23195">MNRTYSIAVVAASLAAATTVVSCSSTPDITFGSPITTGAPISVPAGEVPFSQWPDTCTLLTDQEITAILPQATDITRKPKKITLLGRLGTVNPDLSVSGGSSGGVLPKGTCAYSFTLPNEHDLKGLTFLEVSVPAISTPANIAQYYDEQLSTHGKHLDVGSAWGPQRCDVRTESVIEALCQSGRFYFEVNTIAERTSNDDWREKVLKPAVQTLATHLG</sequence>
<evidence type="ECO:0000313" key="2">
    <source>
        <dbReference type="EMBL" id="KXO97773.1"/>
    </source>
</evidence>
<dbReference type="Proteomes" id="UP000070409">
    <property type="component" value="Unassembled WGS sequence"/>
</dbReference>
<feature type="signal peptide" evidence="1">
    <location>
        <begin position="1"/>
        <end position="22"/>
    </location>
</feature>
<proteinExistence type="predicted"/>
<comment type="caution">
    <text evidence="2">The sequence shown here is derived from an EMBL/GenBank/DDBJ whole genome shotgun (WGS) entry which is preliminary data.</text>
</comment>
<evidence type="ECO:0000256" key="1">
    <source>
        <dbReference type="SAM" id="SignalP"/>
    </source>
</evidence>
<keyword evidence="1" id="KW-0732">Signal</keyword>